<dbReference type="EMBL" id="JABBNU010000009">
    <property type="protein sequence ID" value="NMM49686.1"/>
    <property type="molecule type" value="Genomic_DNA"/>
</dbReference>
<keyword evidence="1" id="KW-0805">Transcription regulation</keyword>
<keyword evidence="3" id="KW-0804">Transcription</keyword>
<dbReference type="PANTHER" id="PTHR44688">
    <property type="entry name" value="DNA-BINDING TRANSCRIPTIONAL ACTIVATOR DEVR_DOSR"/>
    <property type="match status" value="1"/>
</dbReference>
<dbReference type="Gene3D" id="3.30.450.20">
    <property type="entry name" value="PAS domain"/>
    <property type="match status" value="1"/>
</dbReference>
<sequence length="185" mass="20942">MSGGVSAFIALIHPSDYSILLSQYAAGLTDIKKNQSCSDKNLCLTSHLRITHGDGHYVKLLVDLILLNFDEEKKPAKVFGNLKIYPKRYHFGSQETDLNYKMSNSGSDDNEVIQLNLQKPPSEKVSCRELQVLKLIAHGYSAKQIAHKLYISEHTAINHRKNLIEKFQVKNTAELIKNASKVYWL</sequence>
<dbReference type="InterPro" id="IPR000792">
    <property type="entry name" value="Tscrpt_reg_LuxR_C"/>
</dbReference>
<comment type="caution">
    <text evidence="5">The sequence shown here is derived from an EMBL/GenBank/DDBJ whole genome shotgun (WGS) entry which is preliminary data.</text>
</comment>
<accession>A0A848J1K1</accession>
<evidence type="ECO:0000259" key="4">
    <source>
        <dbReference type="PROSITE" id="PS50043"/>
    </source>
</evidence>
<dbReference type="AlphaFoldDB" id="A0A848J1K1"/>
<feature type="domain" description="HTH luxR-type" evidence="4">
    <location>
        <begin position="118"/>
        <end position="183"/>
    </location>
</feature>
<dbReference type="GO" id="GO:0003677">
    <property type="term" value="F:DNA binding"/>
    <property type="evidence" value="ECO:0007669"/>
    <property type="project" value="UniProtKB-KW"/>
</dbReference>
<protein>
    <recommendedName>
        <fullName evidence="4">HTH luxR-type domain-containing protein</fullName>
    </recommendedName>
</protein>
<evidence type="ECO:0000313" key="5">
    <source>
        <dbReference type="EMBL" id="NMM49686.1"/>
    </source>
</evidence>
<dbReference type="PRINTS" id="PR00038">
    <property type="entry name" value="HTHLUXR"/>
</dbReference>
<dbReference type="GO" id="GO:0006355">
    <property type="term" value="P:regulation of DNA-templated transcription"/>
    <property type="evidence" value="ECO:0007669"/>
    <property type="project" value="InterPro"/>
</dbReference>
<dbReference type="Pfam" id="PF00196">
    <property type="entry name" value="GerE"/>
    <property type="match status" value="1"/>
</dbReference>
<evidence type="ECO:0000256" key="2">
    <source>
        <dbReference type="ARBA" id="ARBA00023125"/>
    </source>
</evidence>
<organism evidence="5 6">
    <name type="scientific">Marinigracilibium pacificum</name>
    <dbReference type="NCBI Taxonomy" id="2729599"/>
    <lineage>
        <taxon>Bacteria</taxon>
        <taxon>Pseudomonadati</taxon>
        <taxon>Bacteroidota</taxon>
        <taxon>Cytophagia</taxon>
        <taxon>Cytophagales</taxon>
        <taxon>Flammeovirgaceae</taxon>
        <taxon>Marinigracilibium</taxon>
    </lineage>
</organism>
<evidence type="ECO:0000256" key="1">
    <source>
        <dbReference type="ARBA" id="ARBA00023015"/>
    </source>
</evidence>
<name>A0A848J1K1_9BACT</name>
<dbReference type="CDD" id="cd06170">
    <property type="entry name" value="LuxR_C_like"/>
    <property type="match status" value="1"/>
</dbReference>
<evidence type="ECO:0000256" key="3">
    <source>
        <dbReference type="ARBA" id="ARBA00023163"/>
    </source>
</evidence>
<dbReference type="SMART" id="SM00421">
    <property type="entry name" value="HTH_LUXR"/>
    <property type="match status" value="1"/>
</dbReference>
<dbReference type="PANTHER" id="PTHR44688:SF16">
    <property type="entry name" value="DNA-BINDING TRANSCRIPTIONAL ACTIVATOR DEVR_DOSR"/>
    <property type="match status" value="1"/>
</dbReference>
<keyword evidence="2" id="KW-0238">DNA-binding</keyword>
<keyword evidence="6" id="KW-1185">Reference proteome</keyword>
<dbReference type="PROSITE" id="PS50043">
    <property type="entry name" value="HTH_LUXR_2"/>
    <property type="match status" value="1"/>
</dbReference>
<dbReference type="Proteomes" id="UP000559010">
    <property type="component" value="Unassembled WGS sequence"/>
</dbReference>
<proteinExistence type="predicted"/>
<evidence type="ECO:0000313" key="6">
    <source>
        <dbReference type="Proteomes" id="UP000559010"/>
    </source>
</evidence>
<reference evidence="5 6" key="1">
    <citation type="submission" date="2020-04" db="EMBL/GenBank/DDBJ databases">
        <title>Flammeovirgaceae bacterium KN852 isolated from deep sea.</title>
        <authorList>
            <person name="Zhang D.-C."/>
        </authorList>
    </citation>
    <scope>NUCLEOTIDE SEQUENCE [LARGE SCALE GENOMIC DNA]</scope>
    <source>
        <strain evidence="5 6">KN852</strain>
    </source>
</reference>
<dbReference type="Gene3D" id="1.10.10.10">
    <property type="entry name" value="Winged helix-like DNA-binding domain superfamily/Winged helix DNA-binding domain"/>
    <property type="match status" value="1"/>
</dbReference>
<gene>
    <name evidence="5" type="ORF">HH304_14860</name>
</gene>
<dbReference type="InterPro" id="IPR016032">
    <property type="entry name" value="Sig_transdc_resp-reg_C-effctor"/>
</dbReference>
<dbReference type="InterPro" id="IPR036388">
    <property type="entry name" value="WH-like_DNA-bd_sf"/>
</dbReference>
<dbReference type="SUPFAM" id="SSF46894">
    <property type="entry name" value="C-terminal effector domain of the bipartite response regulators"/>
    <property type="match status" value="1"/>
</dbReference>